<proteinExistence type="predicted"/>
<name>A0ABT0LFB3_9GAMM</name>
<keyword evidence="2" id="KW-1185">Reference proteome</keyword>
<reference evidence="1 2" key="1">
    <citation type="submission" date="2022-01" db="EMBL/GenBank/DDBJ databases">
        <title>Whole genome-based taxonomy of the Shewanellaceae.</title>
        <authorList>
            <person name="Martin-Rodriguez A.J."/>
        </authorList>
    </citation>
    <scope>NUCLEOTIDE SEQUENCE [LARGE SCALE GENOMIC DNA]</scope>
    <source>
        <strain evidence="1 2">DSM 17177</strain>
    </source>
</reference>
<dbReference type="EMBL" id="JAKIKS010000079">
    <property type="protein sequence ID" value="MCL1126249.1"/>
    <property type="molecule type" value="Genomic_DNA"/>
</dbReference>
<dbReference type="RefSeq" id="WP_248941637.1">
    <property type="nucleotide sequence ID" value="NZ_JAKIKS010000079.1"/>
</dbReference>
<gene>
    <name evidence="1" type="ORF">L2764_17625</name>
</gene>
<evidence type="ECO:0000313" key="1">
    <source>
        <dbReference type="EMBL" id="MCL1126249.1"/>
    </source>
</evidence>
<sequence>MSSLLEVVFENVLKTKVIQLLMLLVSTSRRIINIQCSENIELMNEDKLDMNLLSNLLNFDGDISALISLNGMNIGSITLPNVLLRLVKYGDHYDIDFNFDSKEVDNIDMTALVVELHHHAKEIARDHSMAEYFCGMEPASDEDTRYFTNETLGPLANY</sequence>
<dbReference type="Proteomes" id="UP001203423">
    <property type="component" value="Unassembled WGS sequence"/>
</dbReference>
<protein>
    <submittedName>
        <fullName evidence="1">Uncharacterized protein</fullName>
    </submittedName>
</protein>
<evidence type="ECO:0000313" key="2">
    <source>
        <dbReference type="Proteomes" id="UP001203423"/>
    </source>
</evidence>
<accession>A0ABT0LFB3</accession>
<organism evidence="1 2">
    <name type="scientific">Shewanella surugensis</name>
    <dbReference type="NCBI Taxonomy" id="212020"/>
    <lineage>
        <taxon>Bacteria</taxon>
        <taxon>Pseudomonadati</taxon>
        <taxon>Pseudomonadota</taxon>
        <taxon>Gammaproteobacteria</taxon>
        <taxon>Alteromonadales</taxon>
        <taxon>Shewanellaceae</taxon>
        <taxon>Shewanella</taxon>
    </lineage>
</organism>
<comment type="caution">
    <text evidence="1">The sequence shown here is derived from an EMBL/GenBank/DDBJ whole genome shotgun (WGS) entry which is preliminary data.</text>
</comment>